<feature type="transmembrane region" description="Helical" evidence="2">
    <location>
        <begin position="12"/>
        <end position="34"/>
    </location>
</feature>
<keyword evidence="4" id="KW-1185">Reference proteome</keyword>
<dbReference type="HOGENOM" id="CLU_635033_0_0_1"/>
<reference evidence="3 4" key="1">
    <citation type="journal article" date="2011" name="Science">
        <title>The ecoresponsive genome of Daphnia pulex.</title>
        <authorList>
            <person name="Colbourne J.K."/>
            <person name="Pfrender M.E."/>
            <person name="Gilbert D."/>
            <person name="Thomas W.K."/>
            <person name="Tucker A."/>
            <person name="Oakley T.H."/>
            <person name="Tokishita S."/>
            <person name="Aerts A."/>
            <person name="Arnold G.J."/>
            <person name="Basu M.K."/>
            <person name="Bauer D.J."/>
            <person name="Caceres C.E."/>
            <person name="Carmel L."/>
            <person name="Casola C."/>
            <person name="Choi J.H."/>
            <person name="Detter J.C."/>
            <person name="Dong Q."/>
            <person name="Dusheyko S."/>
            <person name="Eads B.D."/>
            <person name="Frohlich T."/>
            <person name="Geiler-Samerotte K.A."/>
            <person name="Gerlach D."/>
            <person name="Hatcher P."/>
            <person name="Jogdeo S."/>
            <person name="Krijgsveld J."/>
            <person name="Kriventseva E.V."/>
            <person name="Kultz D."/>
            <person name="Laforsch C."/>
            <person name="Lindquist E."/>
            <person name="Lopez J."/>
            <person name="Manak J.R."/>
            <person name="Muller J."/>
            <person name="Pangilinan J."/>
            <person name="Patwardhan R.P."/>
            <person name="Pitluck S."/>
            <person name="Pritham E.J."/>
            <person name="Rechtsteiner A."/>
            <person name="Rho M."/>
            <person name="Rogozin I.B."/>
            <person name="Sakarya O."/>
            <person name="Salamov A."/>
            <person name="Schaack S."/>
            <person name="Shapiro H."/>
            <person name="Shiga Y."/>
            <person name="Skalitzky C."/>
            <person name="Smith Z."/>
            <person name="Souvorov A."/>
            <person name="Sung W."/>
            <person name="Tang Z."/>
            <person name="Tsuchiya D."/>
            <person name="Tu H."/>
            <person name="Vos H."/>
            <person name="Wang M."/>
            <person name="Wolf Y.I."/>
            <person name="Yamagata H."/>
            <person name="Yamada T."/>
            <person name="Ye Y."/>
            <person name="Shaw J.R."/>
            <person name="Andrews J."/>
            <person name="Crease T.J."/>
            <person name="Tang H."/>
            <person name="Lucas S.M."/>
            <person name="Robertson H.M."/>
            <person name="Bork P."/>
            <person name="Koonin E.V."/>
            <person name="Zdobnov E.M."/>
            <person name="Grigoriev I.V."/>
            <person name="Lynch M."/>
            <person name="Boore J.L."/>
        </authorList>
    </citation>
    <scope>NUCLEOTIDE SEQUENCE [LARGE SCALE GENOMIC DNA]</scope>
</reference>
<keyword evidence="2" id="KW-0472">Membrane</keyword>
<organism evidence="3 4">
    <name type="scientific">Daphnia pulex</name>
    <name type="common">Water flea</name>
    <dbReference type="NCBI Taxonomy" id="6669"/>
    <lineage>
        <taxon>Eukaryota</taxon>
        <taxon>Metazoa</taxon>
        <taxon>Ecdysozoa</taxon>
        <taxon>Arthropoda</taxon>
        <taxon>Crustacea</taxon>
        <taxon>Branchiopoda</taxon>
        <taxon>Diplostraca</taxon>
        <taxon>Cladocera</taxon>
        <taxon>Anomopoda</taxon>
        <taxon>Daphniidae</taxon>
        <taxon>Daphnia</taxon>
    </lineage>
</organism>
<feature type="compositionally biased region" description="Low complexity" evidence="1">
    <location>
        <begin position="299"/>
        <end position="309"/>
    </location>
</feature>
<evidence type="ECO:0000256" key="2">
    <source>
        <dbReference type="SAM" id="Phobius"/>
    </source>
</evidence>
<feature type="region of interest" description="Disordered" evidence="1">
    <location>
        <begin position="292"/>
        <end position="366"/>
    </location>
</feature>
<accession>E9FWK1</accession>
<dbReference type="OrthoDB" id="6371766at2759"/>
<sequence>MAGQKRTNLIYIVAYLLMSVLALAAIGLLLIFAATGLARDSDAPHGYFVDQEEGSRVEFLGTVPLKQRPIIINAVLVALGTLSTILSLAAVVICLREACLCYGPQTSAGGGGQHRRLVNSNSSCNSSHHHKIGANRIGSVPNMNLLTADQSPEGQARAYRLLRWLRQSHHHQQQQQQQQQRRPPPPPLLRRLYSPQVPMVAHPIPVAIPTTPAAGGHPPVGFPSFVTGAPTAYVIPAGAVPVLQPMISGPAFYSLTSLPSLHHHHHPSSMPPSYDFSSMQHMHHHANYMHRPPEMASLPAAPTAATPGPSRCENPHNNNKKDNKKKKNKSSSDEKRVRKSRSEAEDRPEATQHQPKRPTTVGPQQFISFGMVPPQQLTNPSMDVDGESMVSGYIYTGMDRDIAEEFILHSMTIPAQATGSVKSGATDKRDMF</sequence>
<dbReference type="KEGG" id="dpx:DAPPUDRAFT_95988"/>
<feature type="region of interest" description="Disordered" evidence="1">
    <location>
        <begin position="167"/>
        <end position="190"/>
    </location>
</feature>
<evidence type="ECO:0000313" key="4">
    <source>
        <dbReference type="Proteomes" id="UP000000305"/>
    </source>
</evidence>
<feature type="transmembrane region" description="Helical" evidence="2">
    <location>
        <begin position="70"/>
        <end position="95"/>
    </location>
</feature>
<protein>
    <submittedName>
        <fullName evidence="3">Uncharacterized protein</fullName>
    </submittedName>
</protein>
<dbReference type="InParanoid" id="E9FWK1"/>
<evidence type="ECO:0000256" key="1">
    <source>
        <dbReference type="SAM" id="MobiDB-lite"/>
    </source>
</evidence>
<name>E9FWK1_DAPPU</name>
<dbReference type="Proteomes" id="UP000000305">
    <property type="component" value="Unassembled WGS sequence"/>
</dbReference>
<dbReference type="EMBL" id="GL732526">
    <property type="protein sequence ID" value="EFX87908.1"/>
    <property type="molecule type" value="Genomic_DNA"/>
</dbReference>
<proteinExistence type="predicted"/>
<keyword evidence="2" id="KW-0812">Transmembrane</keyword>
<feature type="compositionally biased region" description="Basic and acidic residues" evidence="1">
    <location>
        <begin position="330"/>
        <end position="350"/>
    </location>
</feature>
<dbReference type="AlphaFoldDB" id="E9FWK1"/>
<keyword evidence="2" id="KW-1133">Transmembrane helix</keyword>
<dbReference type="OMA" id="HREANAH"/>
<evidence type="ECO:0000313" key="3">
    <source>
        <dbReference type="EMBL" id="EFX87908.1"/>
    </source>
</evidence>
<gene>
    <name evidence="3" type="ORF">DAPPUDRAFT_95988</name>
</gene>